<dbReference type="GO" id="GO:0005840">
    <property type="term" value="C:ribosome"/>
    <property type="evidence" value="ECO:0007669"/>
    <property type="project" value="UniProtKB-KW"/>
</dbReference>
<dbReference type="Gene3D" id="2.30.30.30">
    <property type="match status" value="1"/>
</dbReference>
<evidence type="ECO:0000259" key="6">
    <source>
        <dbReference type="SMART" id="SM00739"/>
    </source>
</evidence>
<organism evidence="7 8">
    <name type="scientific">Bombus vosnesenskii</name>
    <dbReference type="NCBI Taxonomy" id="207650"/>
    <lineage>
        <taxon>Eukaryota</taxon>
        <taxon>Metazoa</taxon>
        <taxon>Ecdysozoa</taxon>
        <taxon>Arthropoda</taxon>
        <taxon>Hexapoda</taxon>
        <taxon>Insecta</taxon>
        <taxon>Pterygota</taxon>
        <taxon>Neoptera</taxon>
        <taxon>Endopterygota</taxon>
        <taxon>Hymenoptera</taxon>
        <taxon>Apocrita</taxon>
        <taxon>Aculeata</taxon>
        <taxon>Apoidea</taxon>
        <taxon>Anthophila</taxon>
        <taxon>Apidae</taxon>
        <taxon>Bombus</taxon>
        <taxon>Pyrobombus</taxon>
    </lineage>
</organism>
<dbReference type="GO" id="GO:0003735">
    <property type="term" value="F:structural constituent of ribosome"/>
    <property type="evidence" value="ECO:0007669"/>
    <property type="project" value="InterPro"/>
</dbReference>
<sequence length="253" mass="30125">MRLTTILFGKLGEWSKKYANLPDRYIDRVSERVLWKPPPGKPQFLKRKIVPNKKLYYSIHRPWTTNFQYENWVMKRRDWSPVEPIKDWSFFRGDRVELLTGPDKGKQGIVHDIIQERNWVIVHGLNTKVIVRGKKKGFPGIYLRVEQPLLVTTQVQLIDPSDLKRTAIEWRYTQDGEYVRVSLRTGRIIPIPVSSQETVDYKTPDMYVEEHKDTTESDVKELTFEAKLKTFEMDIMDKMGIVEDRVPKKYYWY</sequence>
<keyword evidence="3" id="KW-0687">Ribonucleoprotein</keyword>
<dbReference type="GO" id="GO:0006412">
    <property type="term" value="P:translation"/>
    <property type="evidence" value="ECO:0007669"/>
    <property type="project" value="InterPro"/>
</dbReference>
<evidence type="ECO:0000256" key="4">
    <source>
        <dbReference type="ARBA" id="ARBA00035283"/>
    </source>
</evidence>
<evidence type="ECO:0000256" key="3">
    <source>
        <dbReference type="ARBA" id="ARBA00023274"/>
    </source>
</evidence>
<proteinExistence type="inferred from homology"/>
<comment type="similarity">
    <text evidence="1">Belongs to the universal ribosomal protein uL24 family.</text>
</comment>
<evidence type="ECO:0000313" key="7">
    <source>
        <dbReference type="Proteomes" id="UP000504631"/>
    </source>
</evidence>
<evidence type="ECO:0000256" key="2">
    <source>
        <dbReference type="ARBA" id="ARBA00022980"/>
    </source>
</evidence>
<keyword evidence="7" id="KW-1185">Reference proteome</keyword>
<dbReference type="InterPro" id="IPR041988">
    <property type="entry name" value="Ribosomal_uL24_KOW"/>
</dbReference>
<dbReference type="SUPFAM" id="SSF50104">
    <property type="entry name" value="Translation proteins SH3-like domain"/>
    <property type="match status" value="1"/>
</dbReference>
<evidence type="ECO:0000313" key="8">
    <source>
        <dbReference type="RefSeq" id="XP_033355835.1"/>
    </source>
</evidence>
<dbReference type="InterPro" id="IPR005824">
    <property type="entry name" value="KOW"/>
</dbReference>
<dbReference type="Pfam" id="PF00467">
    <property type="entry name" value="KOW"/>
    <property type="match status" value="1"/>
</dbReference>
<gene>
    <name evidence="8" type="primary">LOC117236740</name>
</gene>
<dbReference type="InterPro" id="IPR014722">
    <property type="entry name" value="Rib_uL2_dom2"/>
</dbReference>
<dbReference type="GO" id="GO:1990904">
    <property type="term" value="C:ribonucleoprotein complex"/>
    <property type="evidence" value="ECO:0007669"/>
    <property type="project" value="UniProtKB-KW"/>
</dbReference>
<name>A0A6J3KS02_9HYME</name>
<keyword evidence="2 8" id="KW-0689">Ribosomal protein</keyword>
<dbReference type="AlphaFoldDB" id="A0A6J3KS02"/>
<dbReference type="Proteomes" id="UP000504631">
    <property type="component" value="Unplaced"/>
</dbReference>
<evidence type="ECO:0000256" key="5">
    <source>
        <dbReference type="ARBA" id="ARBA00035357"/>
    </source>
</evidence>
<dbReference type="GeneID" id="117236740"/>
<dbReference type="CDD" id="cd06089">
    <property type="entry name" value="KOW_RPL26"/>
    <property type="match status" value="1"/>
</dbReference>
<dbReference type="Pfam" id="PF17136">
    <property type="entry name" value="ribosomal_L24"/>
    <property type="match status" value="1"/>
</dbReference>
<dbReference type="SMART" id="SM00739">
    <property type="entry name" value="KOW"/>
    <property type="match status" value="1"/>
</dbReference>
<protein>
    <recommendedName>
        <fullName evidence="4">Large ribosomal subunit protein uL24m</fullName>
    </recommendedName>
    <alternativeName>
        <fullName evidence="5">39S ribosomal protein L24, mitochondrial</fullName>
    </alternativeName>
</protein>
<feature type="domain" description="KOW" evidence="6">
    <location>
        <begin position="89"/>
        <end position="116"/>
    </location>
</feature>
<dbReference type="CTD" id="79590"/>
<evidence type="ECO:0000256" key="1">
    <source>
        <dbReference type="ARBA" id="ARBA00010618"/>
    </source>
</evidence>
<reference evidence="8" key="1">
    <citation type="submission" date="2025-08" db="UniProtKB">
        <authorList>
            <consortium name="RefSeq"/>
        </authorList>
    </citation>
    <scope>IDENTIFICATION</scope>
    <source>
        <tissue evidence="8">Muscle</tissue>
    </source>
</reference>
<dbReference type="RefSeq" id="XP_033355835.1">
    <property type="nucleotide sequence ID" value="XM_033499944.1"/>
</dbReference>
<dbReference type="GO" id="GO:0003723">
    <property type="term" value="F:RNA binding"/>
    <property type="evidence" value="ECO:0007669"/>
    <property type="project" value="InterPro"/>
</dbReference>
<dbReference type="PANTHER" id="PTHR12903">
    <property type="entry name" value="MITOCHONDRIAL RIBOSOMAL PROTEIN L24"/>
    <property type="match status" value="1"/>
</dbReference>
<dbReference type="InterPro" id="IPR008991">
    <property type="entry name" value="Translation_prot_SH3-like_sf"/>
</dbReference>
<accession>A0A6J3KS02</accession>
<dbReference type="InterPro" id="IPR003256">
    <property type="entry name" value="Ribosomal_uL24"/>
</dbReference>
<dbReference type="KEGG" id="bvk:117236740"/>
<dbReference type="InterPro" id="IPR057264">
    <property type="entry name" value="Ribosomal_uL24_C"/>
</dbReference>